<comment type="caution">
    <text evidence="2">The sequence shown here is derived from an EMBL/GenBank/DDBJ whole genome shotgun (WGS) entry which is preliminary data.</text>
</comment>
<reference evidence="2 3" key="1">
    <citation type="journal article" date="2017" name="Genome Biol. Evol.">
        <title>Phytophthora megakarya and P. palmivora, closely related causal agents of cacao black pod rot, underwent increases in genome sizes and gene numbers by different mechanisms.</title>
        <authorList>
            <person name="Ali S.S."/>
            <person name="Shao J."/>
            <person name="Lary D.J."/>
            <person name="Kronmiller B."/>
            <person name="Shen D."/>
            <person name="Strem M.D."/>
            <person name="Amoako-Attah I."/>
            <person name="Akrofi A.Y."/>
            <person name="Begoude B.A."/>
            <person name="Ten Hoopen G.M."/>
            <person name="Coulibaly K."/>
            <person name="Kebe B.I."/>
            <person name="Melnick R.L."/>
            <person name="Guiltinan M.J."/>
            <person name="Tyler B.M."/>
            <person name="Meinhardt L.W."/>
            <person name="Bailey B.A."/>
        </authorList>
    </citation>
    <scope>NUCLEOTIDE SEQUENCE [LARGE SCALE GENOMIC DNA]</scope>
    <source>
        <strain evidence="3">sbr112.9</strain>
    </source>
</reference>
<dbReference type="AlphaFoldDB" id="A0A2P4XMN4"/>
<gene>
    <name evidence="2" type="ORF">PHPALM_17262</name>
</gene>
<sequence length="207" mass="23507">MYDMKSDVNARVMNYFHLCNTIVKNNGMATLFSDNDGMKKKCEILLNCLPEELKMRVKNEIDFHLSAAKSSVSTLFKAVIEKPLVIDREDKSLQRNKERPAVQNPTKLIEVRTSKRAKPAHRQALKAGVGPVEGHKQVDCPESMTTTRQPYASQKRGRNVKLKRISDCLPELAGKSRVLRVGGLVDNIVLIPELKLRVLFYDTKTDW</sequence>
<evidence type="ECO:0000313" key="3">
    <source>
        <dbReference type="Proteomes" id="UP000237271"/>
    </source>
</evidence>
<evidence type="ECO:0000313" key="2">
    <source>
        <dbReference type="EMBL" id="POM66816.1"/>
    </source>
</evidence>
<feature type="region of interest" description="Disordered" evidence="1">
    <location>
        <begin position="126"/>
        <end position="157"/>
    </location>
</feature>
<keyword evidence="3" id="KW-1185">Reference proteome</keyword>
<accession>A0A2P4XMN4</accession>
<proteinExistence type="predicted"/>
<dbReference type="Proteomes" id="UP000237271">
    <property type="component" value="Unassembled WGS sequence"/>
</dbReference>
<name>A0A2P4XMN4_9STRA</name>
<dbReference type="EMBL" id="NCKW01009526">
    <property type="protein sequence ID" value="POM66816.1"/>
    <property type="molecule type" value="Genomic_DNA"/>
</dbReference>
<organism evidence="2 3">
    <name type="scientific">Phytophthora palmivora</name>
    <dbReference type="NCBI Taxonomy" id="4796"/>
    <lineage>
        <taxon>Eukaryota</taxon>
        <taxon>Sar</taxon>
        <taxon>Stramenopiles</taxon>
        <taxon>Oomycota</taxon>
        <taxon>Peronosporomycetes</taxon>
        <taxon>Peronosporales</taxon>
        <taxon>Peronosporaceae</taxon>
        <taxon>Phytophthora</taxon>
    </lineage>
</organism>
<dbReference type="OrthoDB" id="105361at2759"/>
<feature type="compositionally biased region" description="Polar residues" evidence="1">
    <location>
        <begin position="143"/>
        <end position="152"/>
    </location>
</feature>
<protein>
    <submittedName>
        <fullName evidence="2">Uncharacterized protein</fullName>
    </submittedName>
</protein>
<evidence type="ECO:0000256" key="1">
    <source>
        <dbReference type="SAM" id="MobiDB-lite"/>
    </source>
</evidence>